<sequence>MKNLLLKFNVSPIFYTFRSFFHREMIKKHQFLDIAFIYLIFCVNLEQKYRKRSVSHEE</sequence>
<dbReference type="EMBL" id="ACGU01000085">
    <property type="protein sequence ID" value="EEJ71420.1"/>
    <property type="molecule type" value="Genomic_DNA"/>
</dbReference>
<reference evidence="1 2" key="1">
    <citation type="submission" date="2009-01" db="EMBL/GenBank/DDBJ databases">
        <authorList>
            <person name="Qin X."/>
            <person name="Bachman B."/>
            <person name="Battles P."/>
            <person name="Bell A."/>
            <person name="Bess C."/>
            <person name="Bickham C."/>
            <person name="Chaboub L."/>
            <person name="Chen D."/>
            <person name="Coyle M."/>
            <person name="Deiros D.R."/>
            <person name="Dinh H."/>
            <person name="Forbes L."/>
            <person name="Fowler G."/>
            <person name="Francisco L."/>
            <person name="Fu Q."/>
            <person name="Gubbala S."/>
            <person name="Hale W."/>
            <person name="Han Y."/>
            <person name="Hemphill L."/>
            <person name="Highlander S.K."/>
            <person name="Hirani K."/>
            <person name="Hogues M."/>
            <person name="Jackson L."/>
            <person name="Jakkamsetti A."/>
            <person name="Javaid M."/>
            <person name="Jiang H."/>
            <person name="Korchina V."/>
            <person name="Kovar C."/>
            <person name="Lara F."/>
            <person name="Lee S."/>
            <person name="Mata R."/>
            <person name="Mathew T."/>
            <person name="Moen C."/>
            <person name="Morales K."/>
            <person name="Munidasa M."/>
            <person name="Nazareth L."/>
            <person name="Ngo R."/>
            <person name="Nguyen L."/>
            <person name="Okwuonu G."/>
            <person name="Ongeri F."/>
            <person name="Patil S."/>
            <person name="Petrosino J."/>
            <person name="Pham C."/>
            <person name="Pham P."/>
            <person name="Pu L.-L."/>
            <person name="Puazo M."/>
            <person name="Raj R."/>
            <person name="Reid J."/>
            <person name="Rouhana J."/>
            <person name="Saada N."/>
            <person name="Shang Y."/>
            <person name="Simmons D."/>
            <person name="Thornton R."/>
            <person name="Warren J."/>
            <person name="Weissenberger G."/>
            <person name="Zhang J."/>
            <person name="Zhang L."/>
            <person name="Zhou C."/>
            <person name="Zhu D."/>
            <person name="Muzny D."/>
            <person name="Worley K."/>
            <person name="Gibbs R."/>
        </authorList>
    </citation>
    <scope>NUCLEOTIDE SEQUENCE [LARGE SCALE GENOMIC DNA]</scope>
    <source>
        <strain evidence="1 2">DSM 16047</strain>
    </source>
</reference>
<accession>C2EPX1</accession>
<protein>
    <submittedName>
        <fullName evidence="1">Uncharacterized protein</fullName>
    </submittedName>
</protein>
<evidence type="ECO:0000313" key="2">
    <source>
        <dbReference type="Proteomes" id="UP000005583"/>
    </source>
</evidence>
<keyword evidence="2" id="KW-1185">Reference proteome</keyword>
<proteinExistence type="predicted"/>
<evidence type="ECO:0000313" key="1">
    <source>
        <dbReference type="EMBL" id="EEJ71420.1"/>
    </source>
</evidence>
<gene>
    <name evidence="1" type="ORF">HMPREF0548_1717</name>
</gene>
<dbReference type="Proteomes" id="UP000005583">
    <property type="component" value="Unassembled WGS sequence"/>
</dbReference>
<name>C2EPX1_9LACO</name>
<dbReference type="STRING" id="525365.HMPREF0548_1717"/>
<organism evidence="1 2">
    <name type="scientific">Lactobacillus ultunensis DSM 16047</name>
    <dbReference type="NCBI Taxonomy" id="525365"/>
    <lineage>
        <taxon>Bacteria</taxon>
        <taxon>Bacillati</taxon>
        <taxon>Bacillota</taxon>
        <taxon>Bacilli</taxon>
        <taxon>Lactobacillales</taxon>
        <taxon>Lactobacillaceae</taxon>
        <taxon>Lactobacillus</taxon>
    </lineage>
</organism>
<dbReference type="HOGENOM" id="CLU_2973883_0_0_9"/>
<comment type="caution">
    <text evidence="1">The sequence shown here is derived from an EMBL/GenBank/DDBJ whole genome shotgun (WGS) entry which is preliminary data.</text>
</comment>
<dbReference type="AlphaFoldDB" id="C2EPX1"/>